<evidence type="ECO:0000259" key="1">
    <source>
        <dbReference type="Pfam" id="PF03446"/>
    </source>
</evidence>
<dbReference type="EnsemblMetazoa" id="XM_019918029.1">
    <property type="protein sequence ID" value="XP_019773588.1"/>
    <property type="gene ID" value="LOC109546869"/>
</dbReference>
<dbReference type="PANTHER" id="PTHR11811">
    <property type="entry name" value="6-PHOSPHOGLUCONATE DEHYDROGENASE"/>
    <property type="match status" value="1"/>
</dbReference>
<dbReference type="Pfam" id="PF03446">
    <property type="entry name" value="NAD_binding_2"/>
    <property type="match status" value="1"/>
</dbReference>
<dbReference type="SUPFAM" id="SSF51735">
    <property type="entry name" value="NAD(P)-binding Rossmann-fold domains"/>
    <property type="match status" value="1"/>
</dbReference>
<dbReference type="PRINTS" id="PR00076">
    <property type="entry name" value="6PGDHDRGNASE"/>
</dbReference>
<proteinExistence type="predicted"/>
<reference evidence="3" key="1">
    <citation type="journal article" date="2013" name="Genome Biol.">
        <title>Draft genome of the mountain pine beetle, Dendroctonus ponderosae Hopkins, a major forest pest.</title>
        <authorList>
            <person name="Keeling C.I."/>
            <person name="Yuen M.M."/>
            <person name="Liao N.Y."/>
            <person name="Docking T.R."/>
            <person name="Chan S.K."/>
            <person name="Taylor G.A."/>
            <person name="Palmquist D.L."/>
            <person name="Jackman S.D."/>
            <person name="Nguyen A."/>
            <person name="Li M."/>
            <person name="Henderson H."/>
            <person name="Janes J.K."/>
            <person name="Zhao Y."/>
            <person name="Pandoh P."/>
            <person name="Moore R."/>
            <person name="Sperling F.A."/>
            <person name="Huber D.P."/>
            <person name="Birol I."/>
            <person name="Jones S.J."/>
            <person name="Bohlmann J."/>
        </authorList>
    </citation>
    <scope>NUCLEOTIDE SEQUENCE</scope>
</reference>
<organism evidence="2 3">
    <name type="scientific">Dendroctonus ponderosae</name>
    <name type="common">Mountain pine beetle</name>
    <dbReference type="NCBI Taxonomy" id="77166"/>
    <lineage>
        <taxon>Eukaryota</taxon>
        <taxon>Metazoa</taxon>
        <taxon>Ecdysozoa</taxon>
        <taxon>Arthropoda</taxon>
        <taxon>Hexapoda</taxon>
        <taxon>Insecta</taxon>
        <taxon>Pterygota</taxon>
        <taxon>Neoptera</taxon>
        <taxon>Endopterygota</taxon>
        <taxon>Coleoptera</taxon>
        <taxon>Polyphaga</taxon>
        <taxon>Cucujiformia</taxon>
        <taxon>Curculionidae</taxon>
        <taxon>Scolytinae</taxon>
        <taxon>Dendroctonus</taxon>
    </lineage>
</organism>
<keyword evidence="3" id="KW-1185">Reference proteome</keyword>
<dbReference type="AlphaFoldDB" id="A0AAR5QK31"/>
<name>A0AAR5QK31_DENPD</name>
<protein>
    <recommendedName>
        <fullName evidence="1">6-phosphogluconate dehydrogenase NADP-binding domain-containing protein</fullName>
    </recommendedName>
</protein>
<dbReference type="GO" id="GO:0050661">
    <property type="term" value="F:NADP binding"/>
    <property type="evidence" value="ECO:0007669"/>
    <property type="project" value="InterPro"/>
</dbReference>
<dbReference type="InterPro" id="IPR006115">
    <property type="entry name" value="6PGDH_NADP-bd"/>
</dbReference>
<feature type="domain" description="6-phosphogluconate dehydrogenase NADP-binding" evidence="1">
    <location>
        <begin position="1"/>
        <end position="117"/>
    </location>
</feature>
<sequence>MGQNLILNMADNGITVVAFNRTVEKLRNFLANEAKGKSILGAETIPELVSKLKSPRRIMMLVKAGSAVDNFITQLLPHLDQGDIIIDGGNSEYQDTQRRTKSLQENGIRFVGAGVSGEFLCALLSSTYPLLKSCLVPNLRFPA</sequence>
<dbReference type="Gene3D" id="3.40.50.720">
    <property type="entry name" value="NAD(P)-binding Rossmann-like Domain"/>
    <property type="match status" value="1"/>
</dbReference>
<evidence type="ECO:0000313" key="3">
    <source>
        <dbReference type="Proteomes" id="UP000019118"/>
    </source>
</evidence>
<reference evidence="2" key="2">
    <citation type="submission" date="2024-08" db="UniProtKB">
        <authorList>
            <consortium name="EnsemblMetazoa"/>
        </authorList>
    </citation>
    <scope>IDENTIFICATION</scope>
</reference>
<dbReference type="Proteomes" id="UP000019118">
    <property type="component" value="Unassembled WGS sequence"/>
</dbReference>
<dbReference type="InterPro" id="IPR006183">
    <property type="entry name" value="Pgluconate_DH"/>
</dbReference>
<dbReference type="GO" id="GO:0004616">
    <property type="term" value="F:phosphogluconate dehydrogenase (decarboxylating) activity"/>
    <property type="evidence" value="ECO:0007669"/>
    <property type="project" value="InterPro"/>
</dbReference>
<evidence type="ECO:0000313" key="2">
    <source>
        <dbReference type="EnsemblMetazoa" id="XP_019773588.1"/>
    </source>
</evidence>
<dbReference type="InterPro" id="IPR036291">
    <property type="entry name" value="NAD(P)-bd_dom_sf"/>
</dbReference>
<accession>A0AAR5QK31</accession>